<evidence type="ECO:0000256" key="1">
    <source>
        <dbReference type="SAM" id="SignalP"/>
    </source>
</evidence>
<keyword evidence="1" id="KW-0732">Signal</keyword>
<accession>A0A8J3JHD0</accession>
<reference evidence="2 3" key="1">
    <citation type="submission" date="2021-01" db="EMBL/GenBank/DDBJ databases">
        <title>Whole genome shotgun sequence of Catellatospora bangladeshensis NBRC 107357.</title>
        <authorList>
            <person name="Komaki H."/>
            <person name="Tamura T."/>
        </authorList>
    </citation>
    <scope>NUCLEOTIDE SEQUENCE [LARGE SCALE GENOMIC DNA]</scope>
    <source>
        <strain evidence="2 3">NBRC 107357</strain>
    </source>
</reference>
<proteinExistence type="predicted"/>
<keyword evidence="3" id="KW-1185">Reference proteome</keyword>
<dbReference type="Proteomes" id="UP000601223">
    <property type="component" value="Unassembled WGS sequence"/>
</dbReference>
<evidence type="ECO:0000313" key="3">
    <source>
        <dbReference type="Proteomes" id="UP000601223"/>
    </source>
</evidence>
<dbReference type="RefSeq" id="WP_203753217.1">
    <property type="nucleotide sequence ID" value="NZ_BONF01000039.1"/>
</dbReference>
<feature type="chain" id="PRO_5035301550" description="Secreted protein" evidence="1">
    <location>
        <begin position="31"/>
        <end position="102"/>
    </location>
</feature>
<evidence type="ECO:0008006" key="4">
    <source>
        <dbReference type="Google" id="ProtNLM"/>
    </source>
</evidence>
<comment type="caution">
    <text evidence="2">The sequence shown here is derived from an EMBL/GenBank/DDBJ whole genome shotgun (WGS) entry which is preliminary data.</text>
</comment>
<feature type="signal peptide" evidence="1">
    <location>
        <begin position="1"/>
        <end position="30"/>
    </location>
</feature>
<gene>
    <name evidence="2" type="ORF">Cba03nite_59850</name>
</gene>
<protein>
    <recommendedName>
        <fullName evidence="4">Secreted protein</fullName>
    </recommendedName>
</protein>
<sequence>MNLRRVATYASLSVLTAVGSVVATGSAASAAPTGCTVTYGSNWAQSICTGGTGEHQVNMLQKHFMPGVGYIACPGNWAAVGQVSYAACANHTIVDVWVNTRG</sequence>
<name>A0A8J3JHD0_9ACTN</name>
<dbReference type="EMBL" id="BONF01000039">
    <property type="protein sequence ID" value="GIF84636.1"/>
    <property type="molecule type" value="Genomic_DNA"/>
</dbReference>
<organism evidence="2 3">
    <name type="scientific">Catellatospora bangladeshensis</name>
    <dbReference type="NCBI Taxonomy" id="310355"/>
    <lineage>
        <taxon>Bacteria</taxon>
        <taxon>Bacillati</taxon>
        <taxon>Actinomycetota</taxon>
        <taxon>Actinomycetes</taxon>
        <taxon>Micromonosporales</taxon>
        <taxon>Micromonosporaceae</taxon>
        <taxon>Catellatospora</taxon>
    </lineage>
</organism>
<evidence type="ECO:0000313" key="2">
    <source>
        <dbReference type="EMBL" id="GIF84636.1"/>
    </source>
</evidence>
<dbReference type="AlphaFoldDB" id="A0A8J3JHD0"/>